<dbReference type="GO" id="GO:0008168">
    <property type="term" value="F:methyltransferase activity"/>
    <property type="evidence" value="ECO:0007669"/>
    <property type="project" value="UniProtKB-KW"/>
</dbReference>
<dbReference type="AlphaFoldDB" id="A0A7G6VU54"/>
<name>A0A7G6VU54_9SPHN</name>
<keyword evidence="2" id="KW-0808">Transferase</keyword>
<dbReference type="EMBL" id="CP060052">
    <property type="protein sequence ID" value="QNE05269.1"/>
    <property type="molecule type" value="Genomic_DNA"/>
</dbReference>
<dbReference type="CDD" id="cd02440">
    <property type="entry name" value="AdoMet_MTases"/>
    <property type="match status" value="1"/>
</dbReference>
<dbReference type="InterPro" id="IPR041698">
    <property type="entry name" value="Methyltransf_25"/>
</dbReference>
<sequence>MDNIGPSHWQRVYAEKASSEVSWFQSVPTLSLEALERFGAAPGSSVIDIGGGTSTLVDALVDSGWEDITVLDIAPSALDQTRARLGSVADRIDWVVADMTDWVPARVYDVWHDRAVFHFLVQPDQRAAYRQALLRGLAPNGLVLIATFAPDGPEKCSGLPIIRYDSEKLAAEMPASFELLETWRETHITPWGTSQAFCWCAFRGPAQ</sequence>
<evidence type="ECO:0000313" key="3">
    <source>
        <dbReference type="Proteomes" id="UP000515297"/>
    </source>
</evidence>
<dbReference type="InterPro" id="IPR029063">
    <property type="entry name" value="SAM-dependent_MTases_sf"/>
</dbReference>
<dbReference type="SUPFAM" id="SSF53335">
    <property type="entry name" value="S-adenosyl-L-methionine-dependent methyltransferases"/>
    <property type="match status" value="1"/>
</dbReference>
<feature type="domain" description="Methyltransferase" evidence="1">
    <location>
        <begin position="46"/>
        <end position="141"/>
    </location>
</feature>
<protein>
    <submittedName>
        <fullName evidence="2">Class I SAM-dependent methyltransferase</fullName>
    </submittedName>
</protein>
<organism evidence="2 3">
    <name type="scientific">Croceicoccus marinus</name>
    <dbReference type="NCBI Taxonomy" id="450378"/>
    <lineage>
        <taxon>Bacteria</taxon>
        <taxon>Pseudomonadati</taxon>
        <taxon>Pseudomonadota</taxon>
        <taxon>Alphaproteobacteria</taxon>
        <taxon>Sphingomonadales</taxon>
        <taxon>Erythrobacteraceae</taxon>
        <taxon>Croceicoccus</taxon>
    </lineage>
</organism>
<accession>A0A7G6VU54</accession>
<dbReference type="Pfam" id="PF13649">
    <property type="entry name" value="Methyltransf_25"/>
    <property type="match status" value="1"/>
</dbReference>
<dbReference type="Gene3D" id="3.40.50.150">
    <property type="entry name" value="Vaccinia Virus protein VP39"/>
    <property type="match status" value="1"/>
</dbReference>
<dbReference type="Proteomes" id="UP000515297">
    <property type="component" value="Chromosome"/>
</dbReference>
<dbReference type="PANTHER" id="PTHR12843:SF5">
    <property type="entry name" value="EEF1A LYSINE METHYLTRANSFERASE 2"/>
    <property type="match status" value="1"/>
</dbReference>
<proteinExistence type="predicted"/>
<evidence type="ECO:0000259" key="1">
    <source>
        <dbReference type="Pfam" id="PF13649"/>
    </source>
</evidence>
<evidence type="ECO:0000313" key="2">
    <source>
        <dbReference type="EMBL" id="QNE05269.1"/>
    </source>
</evidence>
<dbReference type="RefSeq" id="WP_185884402.1">
    <property type="nucleotide sequence ID" value="NZ_CP060052.1"/>
</dbReference>
<dbReference type="GO" id="GO:0032259">
    <property type="term" value="P:methylation"/>
    <property type="evidence" value="ECO:0007669"/>
    <property type="project" value="UniProtKB-KW"/>
</dbReference>
<keyword evidence="2" id="KW-0489">Methyltransferase</keyword>
<dbReference type="PANTHER" id="PTHR12843">
    <property type="entry name" value="PROTEIN-LYSINE N-METHYLTRANSFERASE METTL10"/>
    <property type="match status" value="1"/>
</dbReference>
<gene>
    <name evidence="2" type="ORF">H4O24_00670</name>
</gene>
<reference evidence="2 3" key="1">
    <citation type="submission" date="2020-08" db="EMBL/GenBank/DDBJ databases">
        <authorList>
            <person name="Liu G."/>
            <person name="Sun C."/>
        </authorList>
    </citation>
    <scope>NUCLEOTIDE SEQUENCE [LARGE SCALE GENOMIC DNA]</scope>
    <source>
        <strain evidence="2 3">OT19</strain>
    </source>
</reference>